<feature type="transmembrane region" description="Helical" evidence="6">
    <location>
        <begin position="312"/>
        <end position="334"/>
    </location>
</feature>
<keyword evidence="4 6" id="KW-1133">Transmembrane helix</keyword>
<name>A0A7X2TFW7_9FIRM</name>
<dbReference type="Pfam" id="PF01943">
    <property type="entry name" value="Polysacc_synt"/>
    <property type="match status" value="1"/>
</dbReference>
<sequence length="501" mass="55998">MLEENRQIKYGAMISYLAIILNSVISLAYTPWMANQLGKSQYGLYNLAYSFVRMFLVDLGLNAAVSRFVAKYRAEGREDKVEHFLGTVTKFYLVLGAIICAILIVVYFFLGDIYQGLTAEEIVTFRKIYLIMAAATVFSFPFLSQNGILTAYAEFIPLKLCDLGQKVLSVALIIIALLNHMDVVAVMAAYAGSTIVFILVKYFIIRNGLHLRIISQKKDQEMRTQILQFTAWTATTTIAEGCTYGLAPTILGIVSNTAQIALFSPANFLEGYFSTFAAAINDMFLPRISRYIAQGKENRIYPLMVMVGRYQLAFMGLIFIGFLCVGNTFMVTWMGPDYQGAYLCTVLCIIPDMLNVTQQIANTAVIAENKVRQKGIAQIVKTIVCVILSFLLSSKFGALGACMAICIASLTEFAMMNHVYQKELNLDIRSFFRECYRSFLLPDAIALAAGYYLCNVVFAGVGWSSVVIQILVVVILYTVLVWLMALKPEEKAFLKQKLLHR</sequence>
<feature type="transmembrane region" description="Helical" evidence="6">
    <location>
        <begin position="440"/>
        <end position="460"/>
    </location>
</feature>
<feature type="transmembrane region" description="Helical" evidence="6">
    <location>
        <begin position="184"/>
        <end position="204"/>
    </location>
</feature>
<accession>A0A7X2TFW7</accession>
<feature type="transmembrane region" description="Helical" evidence="6">
    <location>
        <begin position="12"/>
        <end position="30"/>
    </location>
</feature>
<proteinExistence type="predicted"/>
<gene>
    <name evidence="7" type="ORF">FYJ51_04480</name>
</gene>
<evidence type="ECO:0000256" key="1">
    <source>
        <dbReference type="ARBA" id="ARBA00004651"/>
    </source>
</evidence>
<evidence type="ECO:0000313" key="7">
    <source>
        <dbReference type="EMBL" id="MSS58158.1"/>
    </source>
</evidence>
<dbReference type="PANTHER" id="PTHR30250">
    <property type="entry name" value="PST FAMILY PREDICTED COLANIC ACID TRANSPORTER"/>
    <property type="match status" value="1"/>
</dbReference>
<dbReference type="AlphaFoldDB" id="A0A7X2TFW7"/>
<comment type="caution">
    <text evidence="7">The sequence shown here is derived from an EMBL/GenBank/DDBJ whole genome shotgun (WGS) entry which is preliminary data.</text>
</comment>
<feature type="transmembrane region" description="Helical" evidence="6">
    <location>
        <begin position="50"/>
        <end position="70"/>
    </location>
</feature>
<feature type="transmembrane region" description="Helical" evidence="6">
    <location>
        <begin position="91"/>
        <end position="110"/>
    </location>
</feature>
<dbReference type="EMBL" id="VUMN01000007">
    <property type="protein sequence ID" value="MSS58158.1"/>
    <property type="molecule type" value="Genomic_DNA"/>
</dbReference>
<keyword evidence="2" id="KW-1003">Cell membrane</keyword>
<evidence type="ECO:0000256" key="3">
    <source>
        <dbReference type="ARBA" id="ARBA00022692"/>
    </source>
</evidence>
<dbReference type="PANTHER" id="PTHR30250:SF26">
    <property type="entry name" value="PSMA PROTEIN"/>
    <property type="match status" value="1"/>
</dbReference>
<dbReference type="Proteomes" id="UP000461880">
    <property type="component" value="Unassembled WGS sequence"/>
</dbReference>
<dbReference type="InterPro" id="IPR050833">
    <property type="entry name" value="Poly_Biosynth_Transport"/>
</dbReference>
<comment type="subcellular location">
    <subcellularLocation>
        <location evidence="1">Cell membrane</location>
        <topology evidence="1">Multi-pass membrane protein</topology>
    </subcellularLocation>
</comment>
<keyword evidence="8" id="KW-1185">Reference proteome</keyword>
<evidence type="ECO:0000313" key="8">
    <source>
        <dbReference type="Proteomes" id="UP000461880"/>
    </source>
</evidence>
<feature type="transmembrane region" description="Helical" evidence="6">
    <location>
        <begin position="160"/>
        <end position="178"/>
    </location>
</feature>
<organism evidence="7 8">
    <name type="scientific">Stecheria intestinalis</name>
    <dbReference type="NCBI Taxonomy" id="2606630"/>
    <lineage>
        <taxon>Bacteria</taxon>
        <taxon>Bacillati</taxon>
        <taxon>Bacillota</taxon>
        <taxon>Erysipelotrichia</taxon>
        <taxon>Erysipelotrichales</taxon>
        <taxon>Erysipelotrichaceae</taxon>
        <taxon>Stecheria</taxon>
    </lineage>
</organism>
<keyword evidence="5 6" id="KW-0472">Membrane</keyword>
<dbReference type="GO" id="GO:0005886">
    <property type="term" value="C:plasma membrane"/>
    <property type="evidence" value="ECO:0007669"/>
    <property type="project" value="UniProtKB-SubCell"/>
</dbReference>
<dbReference type="RefSeq" id="WP_154503755.1">
    <property type="nucleotide sequence ID" value="NZ_VUMN01000007.1"/>
</dbReference>
<evidence type="ECO:0000256" key="4">
    <source>
        <dbReference type="ARBA" id="ARBA00022989"/>
    </source>
</evidence>
<feature type="transmembrane region" description="Helical" evidence="6">
    <location>
        <begin position="398"/>
        <end position="420"/>
    </location>
</feature>
<feature type="transmembrane region" description="Helical" evidence="6">
    <location>
        <begin position="130"/>
        <end position="153"/>
    </location>
</feature>
<evidence type="ECO:0000256" key="5">
    <source>
        <dbReference type="ARBA" id="ARBA00023136"/>
    </source>
</evidence>
<protein>
    <submittedName>
        <fullName evidence="7">Oligosaccharide flippase family protein</fullName>
    </submittedName>
</protein>
<evidence type="ECO:0000256" key="6">
    <source>
        <dbReference type="SAM" id="Phobius"/>
    </source>
</evidence>
<feature type="transmembrane region" description="Helical" evidence="6">
    <location>
        <begin position="466"/>
        <end position="486"/>
    </location>
</feature>
<dbReference type="InterPro" id="IPR002797">
    <property type="entry name" value="Polysacc_synth"/>
</dbReference>
<evidence type="ECO:0000256" key="2">
    <source>
        <dbReference type="ARBA" id="ARBA00022475"/>
    </source>
</evidence>
<keyword evidence="3 6" id="KW-0812">Transmembrane</keyword>
<reference evidence="7 8" key="1">
    <citation type="submission" date="2019-08" db="EMBL/GenBank/DDBJ databases">
        <title>In-depth cultivation of the pig gut microbiome towards novel bacterial diversity and tailored functional studies.</title>
        <authorList>
            <person name="Wylensek D."/>
            <person name="Hitch T.C.A."/>
            <person name="Clavel T."/>
        </authorList>
    </citation>
    <scope>NUCLEOTIDE SEQUENCE [LARGE SCALE GENOMIC DNA]</scope>
    <source>
        <strain evidence="7 8">Oil+RF-744-GAM-WT-6</strain>
    </source>
</reference>